<accession>A0A9P7B9W5</accession>
<dbReference type="GO" id="GO:0042797">
    <property type="term" value="P:tRNA transcription by RNA polymerase III"/>
    <property type="evidence" value="ECO:0007669"/>
    <property type="project" value="TreeGrafter"/>
</dbReference>
<dbReference type="PANTHER" id="PTHR12069:SF0">
    <property type="entry name" value="DNA-DIRECTED RNA POLYMERASE III SUBUNIT RPC5"/>
    <property type="match status" value="1"/>
</dbReference>
<dbReference type="GO" id="GO:0005666">
    <property type="term" value="C:RNA polymerase III complex"/>
    <property type="evidence" value="ECO:0007669"/>
    <property type="project" value="TreeGrafter"/>
</dbReference>
<name>A0A9P7B9W5_RHOMI</name>
<feature type="compositionally biased region" description="Basic and acidic residues" evidence="1">
    <location>
        <begin position="36"/>
        <end position="49"/>
    </location>
</feature>
<protein>
    <recommendedName>
        <fullName evidence="4">Sin-like protein conserved region-domain-containing protein</fullName>
    </recommendedName>
</protein>
<feature type="region of interest" description="Disordered" evidence="1">
    <location>
        <begin position="84"/>
        <end position="113"/>
    </location>
</feature>
<dbReference type="Pfam" id="PF04801">
    <property type="entry name" value="RPC5"/>
    <property type="match status" value="1"/>
</dbReference>
<evidence type="ECO:0000313" key="3">
    <source>
        <dbReference type="Proteomes" id="UP000777482"/>
    </source>
</evidence>
<feature type="compositionally biased region" description="Basic and acidic residues" evidence="1">
    <location>
        <begin position="154"/>
        <end position="171"/>
    </location>
</feature>
<feature type="region of interest" description="Disordered" evidence="1">
    <location>
        <begin position="154"/>
        <end position="196"/>
    </location>
</feature>
<dbReference type="AlphaFoldDB" id="A0A9P7B9W5"/>
<evidence type="ECO:0000256" key="1">
    <source>
        <dbReference type="SAM" id="MobiDB-lite"/>
    </source>
</evidence>
<dbReference type="EMBL" id="PUHQ01000006">
    <property type="protein sequence ID" value="KAG0666143.1"/>
    <property type="molecule type" value="Genomic_DNA"/>
</dbReference>
<feature type="region of interest" description="Disordered" evidence="1">
    <location>
        <begin position="283"/>
        <end position="308"/>
    </location>
</feature>
<sequence>MADAYEEIHPTPIASTSQAQSKRAKPSTVPALDGQHGMDLDDDDHRNGEHDDDEDDEDDDPDDPIVRRLPVYYTPHYLQSLALLQYPDRQPQPDSVHPLLPPALRPDWPNDTSRAAGKLVAQYKPETQHLEVTIPMETHRDRWNEEHAKKYAEGVVEERDKEREREKEKKGGARRKRKDARDDEDEARYKEEKESRRLDKMVYASTTVPEVTSYLVGVVRNDALHLNPVNHTFQLRPSLTYLDNLLAIERRQKRNAQADDDDDDEEISDTEMKKEAAKAVQVSIKQQEAGTAAKGPLGGGNGRADEGLFGPMRAEEAEAWKPLTHYHANTKLASDAFDRMFAPVDQDLVGTTSARDYLQA</sequence>
<evidence type="ECO:0000313" key="2">
    <source>
        <dbReference type="EMBL" id="KAG0666143.1"/>
    </source>
</evidence>
<dbReference type="OrthoDB" id="340681at2759"/>
<feature type="compositionally biased region" description="Basic and acidic residues" evidence="1">
    <location>
        <begin position="187"/>
        <end position="196"/>
    </location>
</feature>
<proteinExistence type="predicted"/>
<feature type="compositionally biased region" description="Acidic residues" evidence="1">
    <location>
        <begin position="50"/>
        <end position="63"/>
    </location>
</feature>
<reference evidence="2 3" key="1">
    <citation type="submission" date="2020-11" db="EMBL/GenBank/DDBJ databases">
        <title>Kefir isolates.</title>
        <authorList>
            <person name="Marcisauskas S."/>
            <person name="Kim Y."/>
            <person name="Blasche S."/>
        </authorList>
    </citation>
    <scope>NUCLEOTIDE SEQUENCE [LARGE SCALE GENOMIC DNA]</scope>
    <source>
        <strain evidence="2 3">KR</strain>
    </source>
</reference>
<comment type="caution">
    <text evidence="2">The sequence shown here is derived from an EMBL/GenBank/DDBJ whole genome shotgun (WGS) entry which is preliminary data.</text>
</comment>
<evidence type="ECO:0008006" key="4">
    <source>
        <dbReference type="Google" id="ProtNLM"/>
    </source>
</evidence>
<gene>
    <name evidence="2" type="ORF">C6P46_005494</name>
</gene>
<dbReference type="Proteomes" id="UP000777482">
    <property type="component" value="Unassembled WGS sequence"/>
</dbReference>
<dbReference type="PANTHER" id="PTHR12069">
    <property type="entry name" value="DNA-DIRECTED RNA POLYMERASES III 80 KDA POLYPEPTIDE RNA POLYMERASE III SUBUNIT 5"/>
    <property type="match status" value="1"/>
</dbReference>
<dbReference type="InterPro" id="IPR006886">
    <property type="entry name" value="RNA_pol_III_Rpc5"/>
</dbReference>
<organism evidence="2 3">
    <name type="scientific">Rhodotorula mucilaginosa</name>
    <name type="common">Yeast</name>
    <name type="synonym">Rhodotorula rubra</name>
    <dbReference type="NCBI Taxonomy" id="5537"/>
    <lineage>
        <taxon>Eukaryota</taxon>
        <taxon>Fungi</taxon>
        <taxon>Dikarya</taxon>
        <taxon>Basidiomycota</taxon>
        <taxon>Pucciniomycotina</taxon>
        <taxon>Microbotryomycetes</taxon>
        <taxon>Sporidiobolales</taxon>
        <taxon>Sporidiobolaceae</taxon>
        <taxon>Rhodotorula</taxon>
    </lineage>
</organism>
<feature type="region of interest" description="Disordered" evidence="1">
    <location>
        <begin position="1"/>
        <end position="71"/>
    </location>
</feature>
<keyword evidence="3" id="KW-1185">Reference proteome</keyword>